<organism evidence="1 2">
    <name type="scientific">Hypoxylon rubiginosum</name>
    <dbReference type="NCBI Taxonomy" id="110542"/>
    <lineage>
        <taxon>Eukaryota</taxon>
        <taxon>Fungi</taxon>
        <taxon>Dikarya</taxon>
        <taxon>Ascomycota</taxon>
        <taxon>Pezizomycotina</taxon>
        <taxon>Sordariomycetes</taxon>
        <taxon>Xylariomycetidae</taxon>
        <taxon>Xylariales</taxon>
        <taxon>Hypoxylaceae</taxon>
        <taxon>Hypoxylon</taxon>
    </lineage>
</organism>
<comment type="caution">
    <text evidence="1">The sequence shown here is derived from an EMBL/GenBank/DDBJ whole genome shotgun (WGS) entry which is preliminary data.</text>
</comment>
<sequence length="340" mass="38739">MSLARRPRLLCLVCQLSQLRAFSTSYRLLAEQGQAVAAKTSTNKQATDVKAQTTTAPAPNAPKPPKIIPPSPLEDAPRGYGKRVEKFTPKPLSRPIGMPLPPQPGENTGIDSRTLRQRRDDFVNYEKHLERREKLKSKISRPYFRDWGNLQFHKGKTFIAPPRPFKGDLSLFFPNMYGQTLLKSDREPRDTTPALQGKISVVSIFSSMWAENQAKSFVSKESNPTLDHVLEEYKDIAQRVWINVEENTMKAWLIKMFQGGIRRQIGEPNWDRYFVVRRGVSDDIRENIGILNNSVGYVYLVDSKCRIRWAGSGPSEDHEREGLVKAVQRLVDEEKSSKKS</sequence>
<keyword evidence="2" id="KW-1185">Reference proteome</keyword>
<proteinExistence type="predicted"/>
<evidence type="ECO:0000313" key="1">
    <source>
        <dbReference type="EMBL" id="KAI6093793.1"/>
    </source>
</evidence>
<reference evidence="1 2" key="1">
    <citation type="journal article" date="2022" name="New Phytol.">
        <title>Ecological generalism drives hyperdiversity of secondary metabolite gene clusters in xylarialean endophytes.</title>
        <authorList>
            <person name="Franco M.E.E."/>
            <person name="Wisecaver J.H."/>
            <person name="Arnold A.E."/>
            <person name="Ju Y.M."/>
            <person name="Slot J.C."/>
            <person name="Ahrendt S."/>
            <person name="Moore L.P."/>
            <person name="Eastman K.E."/>
            <person name="Scott K."/>
            <person name="Konkel Z."/>
            <person name="Mondo S.J."/>
            <person name="Kuo A."/>
            <person name="Hayes R.D."/>
            <person name="Haridas S."/>
            <person name="Andreopoulos B."/>
            <person name="Riley R."/>
            <person name="LaButti K."/>
            <person name="Pangilinan J."/>
            <person name="Lipzen A."/>
            <person name="Amirebrahimi M."/>
            <person name="Yan J."/>
            <person name="Adam C."/>
            <person name="Keymanesh K."/>
            <person name="Ng V."/>
            <person name="Louie K."/>
            <person name="Northen T."/>
            <person name="Drula E."/>
            <person name="Henrissat B."/>
            <person name="Hsieh H.M."/>
            <person name="Youens-Clark K."/>
            <person name="Lutzoni F."/>
            <person name="Miadlikowska J."/>
            <person name="Eastwood D.C."/>
            <person name="Hamelin R.C."/>
            <person name="Grigoriev I.V."/>
            <person name="U'Ren J.M."/>
        </authorList>
    </citation>
    <scope>NUCLEOTIDE SEQUENCE [LARGE SCALE GENOMIC DNA]</scope>
    <source>
        <strain evidence="1 2">ER1909</strain>
    </source>
</reference>
<accession>A0ACC0DM66</accession>
<name>A0ACC0DM66_9PEZI</name>
<gene>
    <name evidence="1" type="ORF">F4821DRAFT_5136</name>
</gene>
<dbReference type="EMBL" id="MU394280">
    <property type="protein sequence ID" value="KAI6093793.1"/>
    <property type="molecule type" value="Genomic_DNA"/>
</dbReference>
<dbReference type="Proteomes" id="UP001497680">
    <property type="component" value="Unassembled WGS sequence"/>
</dbReference>
<evidence type="ECO:0000313" key="2">
    <source>
        <dbReference type="Proteomes" id="UP001497680"/>
    </source>
</evidence>
<protein>
    <submittedName>
        <fullName evidence="1">ATP10 protein-domain-containing protein</fullName>
    </submittedName>
</protein>